<dbReference type="Pfam" id="PF01885">
    <property type="entry name" value="PTS_2-RNA"/>
    <property type="match status" value="1"/>
</dbReference>
<feature type="compositionally biased region" description="Basic residues" evidence="7">
    <location>
        <begin position="361"/>
        <end position="370"/>
    </location>
</feature>
<accession>A0A8H7E0T3</accession>
<dbReference type="EMBL" id="JAACFV010000297">
    <property type="protein sequence ID" value="KAF7502211.1"/>
    <property type="molecule type" value="Genomic_DNA"/>
</dbReference>
<dbReference type="SUPFAM" id="SSF56399">
    <property type="entry name" value="ADP-ribosylation"/>
    <property type="match status" value="1"/>
</dbReference>
<dbReference type="InterPro" id="IPR002745">
    <property type="entry name" value="Ptrans_KptA/Tpt1"/>
</dbReference>
<feature type="compositionally biased region" description="Basic residues" evidence="7">
    <location>
        <begin position="393"/>
        <end position="404"/>
    </location>
</feature>
<comment type="caution">
    <text evidence="8">The sequence shown here is derived from an EMBL/GenBank/DDBJ whole genome shotgun (WGS) entry which is preliminary data.</text>
</comment>
<evidence type="ECO:0000256" key="7">
    <source>
        <dbReference type="SAM" id="MobiDB-lite"/>
    </source>
</evidence>
<evidence type="ECO:0000313" key="9">
    <source>
        <dbReference type="Proteomes" id="UP000606974"/>
    </source>
</evidence>
<proteinExistence type="inferred from homology"/>
<comment type="similarity">
    <text evidence="2">Belongs to the KptA/TPT1 family.</text>
</comment>
<evidence type="ECO:0000256" key="4">
    <source>
        <dbReference type="ARBA" id="ARBA00022679"/>
    </source>
</evidence>
<keyword evidence="5" id="KW-0520">NAD</keyword>
<reference evidence="8" key="1">
    <citation type="submission" date="2020-02" db="EMBL/GenBank/DDBJ databases">
        <authorList>
            <person name="Palmer J.M."/>
        </authorList>
    </citation>
    <scope>NUCLEOTIDE SEQUENCE</scope>
    <source>
        <strain evidence="8">EPUS1.4</strain>
        <tissue evidence="8">Thallus</tissue>
    </source>
</reference>
<dbReference type="GO" id="GO:0000215">
    <property type="term" value="F:tRNA 2'-phosphotransferase activity"/>
    <property type="evidence" value="ECO:0007669"/>
    <property type="project" value="UniProtKB-EC"/>
</dbReference>
<protein>
    <recommendedName>
        <fullName evidence="3">2'-phosphotransferase</fullName>
        <ecNumber evidence="3">2.7.1.160</ecNumber>
    </recommendedName>
</protein>
<dbReference type="GO" id="GO:0006388">
    <property type="term" value="P:tRNA splicing, via endonucleolytic cleavage and ligation"/>
    <property type="evidence" value="ECO:0007669"/>
    <property type="project" value="TreeGrafter"/>
</dbReference>
<keyword evidence="4" id="KW-0808">Transferase</keyword>
<dbReference type="Gene3D" id="1.10.10.970">
    <property type="entry name" value="RNA 2'-phosphotransferase, Tpt1/KptA family, N-terminal domain"/>
    <property type="match status" value="1"/>
</dbReference>
<evidence type="ECO:0000313" key="8">
    <source>
        <dbReference type="EMBL" id="KAF7502211.1"/>
    </source>
</evidence>
<dbReference type="Proteomes" id="UP000606974">
    <property type="component" value="Unassembled WGS sequence"/>
</dbReference>
<sequence length="419" mass="45252">MGGASGGRGEPSRRVRVSKAMSWLLRHGAHREGIPIDQQGYVNVADMLKWHKMGKGMGVTFEEILDEVQNNEKQRFALLYMPPELVSAKKQTTVTDMKDATVEGGSSDLIIQNDIDQKKRSNPIHAERAEDIEVEGEALAATRSPTVSASATTLALQSAFSTPTPNPSHFLIRATQGHSINTVSASAYLTPITLSTPSSIPSTVVHGTFYAAWDSILRTGGLKPMSRVHVHFATGPSLGSLLDSATTKTAEGEPKNAASGLLGEKKAVISGMRSDAQILIYINILKALEMGIPFWMSENGVVLSEGLETEATGKGMDKGMNKKYTVPVECWEVVVELKEGLGVLWRDGKVVRELPEHLKKMGWPHRKEPKRGHDGRDSDGGGGQRHGVNGAGKKVRGKPSRGRGGKPELRVERDGNDLG</sequence>
<keyword evidence="9" id="KW-1185">Reference proteome</keyword>
<dbReference type="InterPro" id="IPR042081">
    <property type="entry name" value="RNA_2'-PTrans_C"/>
</dbReference>
<evidence type="ECO:0000256" key="5">
    <source>
        <dbReference type="ARBA" id="ARBA00023027"/>
    </source>
</evidence>
<evidence type="ECO:0000256" key="2">
    <source>
        <dbReference type="ARBA" id="ARBA00009836"/>
    </source>
</evidence>
<evidence type="ECO:0000256" key="6">
    <source>
        <dbReference type="ARBA" id="ARBA00047949"/>
    </source>
</evidence>
<organism evidence="8 9">
    <name type="scientific">Endocarpon pusillum</name>
    <dbReference type="NCBI Taxonomy" id="364733"/>
    <lineage>
        <taxon>Eukaryota</taxon>
        <taxon>Fungi</taxon>
        <taxon>Dikarya</taxon>
        <taxon>Ascomycota</taxon>
        <taxon>Pezizomycotina</taxon>
        <taxon>Eurotiomycetes</taxon>
        <taxon>Chaetothyriomycetidae</taxon>
        <taxon>Verrucariales</taxon>
        <taxon>Verrucariaceae</taxon>
        <taxon>Endocarpon</taxon>
    </lineage>
</organism>
<dbReference type="PANTHER" id="PTHR12684">
    <property type="entry name" value="PUTATIVE PHOSPHOTRANSFERASE"/>
    <property type="match status" value="1"/>
</dbReference>
<feature type="region of interest" description="Disordered" evidence="7">
    <location>
        <begin position="361"/>
        <end position="419"/>
    </location>
</feature>
<comment type="catalytic activity">
    <reaction evidence="6">
        <text>2'-phospho-[ligated tRNA] + NAD(+) = mature tRNA + ADP-alpha-D-ribose 1'',2''-cyclic phosphate + nicotinamide</text>
        <dbReference type="Rhea" id="RHEA:23324"/>
        <dbReference type="Rhea" id="RHEA-COMP:11106"/>
        <dbReference type="Rhea" id="RHEA-COMP:11107"/>
        <dbReference type="ChEBI" id="CHEBI:17154"/>
        <dbReference type="ChEBI" id="CHEBI:57540"/>
        <dbReference type="ChEBI" id="CHEBI:76596"/>
        <dbReference type="ChEBI" id="CHEBI:82883"/>
        <dbReference type="ChEBI" id="CHEBI:85027"/>
        <dbReference type="EC" id="2.7.1.160"/>
    </reaction>
</comment>
<dbReference type="EC" id="2.7.1.160" evidence="3"/>
<name>A0A8H7E0T3_9EURO</name>
<dbReference type="PANTHER" id="PTHR12684:SF2">
    <property type="entry name" value="TRNA 2'-PHOSPHOTRANSFERASE 1"/>
    <property type="match status" value="1"/>
</dbReference>
<dbReference type="AlphaFoldDB" id="A0A8H7E0T3"/>
<dbReference type="InterPro" id="IPR042080">
    <property type="entry name" value="RNA_2'-PTrans_N"/>
</dbReference>
<gene>
    <name evidence="8" type="ORF">GJ744_006441</name>
</gene>
<comment type="function">
    <text evidence="1">Catalyzes the last step of tRNA splicing, the transfer of the splice junction 2'-phosphate from ligated tRNA to NAD to produce ADP-ribose 1''-2'' cyclic phosphate.</text>
</comment>
<dbReference type="Gene3D" id="3.20.170.30">
    <property type="match status" value="2"/>
</dbReference>
<evidence type="ECO:0000256" key="1">
    <source>
        <dbReference type="ARBA" id="ARBA00003343"/>
    </source>
</evidence>
<evidence type="ECO:0000256" key="3">
    <source>
        <dbReference type="ARBA" id="ARBA00012007"/>
    </source>
</evidence>
<dbReference type="OrthoDB" id="419694at2759"/>
<feature type="compositionally biased region" description="Basic and acidic residues" evidence="7">
    <location>
        <begin position="405"/>
        <end position="419"/>
    </location>
</feature>